<organism evidence="1 2">
    <name type="scientific">Mycobacterium kansasii 662</name>
    <dbReference type="NCBI Taxonomy" id="1299326"/>
    <lineage>
        <taxon>Bacteria</taxon>
        <taxon>Bacillati</taxon>
        <taxon>Actinomycetota</taxon>
        <taxon>Actinomycetes</taxon>
        <taxon>Mycobacteriales</taxon>
        <taxon>Mycobacteriaceae</taxon>
        <taxon>Mycobacterium</taxon>
    </lineage>
</organism>
<dbReference type="PATRIC" id="fig|1299326.3.peg.4962"/>
<protein>
    <submittedName>
        <fullName evidence="1">Uncharacterized protein</fullName>
    </submittedName>
</protein>
<dbReference type="Proteomes" id="UP000020561">
    <property type="component" value="Unassembled WGS sequence"/>
</dbReference>
<evidence type="ECO:0000313" key="2">
    <source>
        <dbReference type="Proteomes" id="UP000020561"/>
    </source>
</evidence>
<reference evidence="1 2" key="1">
    <citation type="submission" date="2013-12" db="EMBL/GenBank/DDBJ databases">
        <authorList>
            <person name="Brown-Elliot B."/>
            <person name="Wallace R."/>
            <person name="Lenaerts A."/>
            <person name="Ordway D."/>
            <person name="DeGroote M.A."/>
            <person name="Parker T."/>
            <person name="Sizemore C."/>
            <person name="Tallon L.J."/>
            <person name="Sadzewicz L.K."/>
            <person name="Sengamalay N."/>
            <person name="Fraser C.M."/>
            <person name="Hine E."/>
            <person name="Shefchek K.A."/>
            <person name="Das S.P."/>
            <person name="Tettelin H."/>
        </authorList>
    </citation>
    <scope>NUCLEOTIDE SEQUENCE [LARGE SCALE GENOMIC DNA]</scope>
    <source>
        <strain evidence="1 2">662</strain>
    </source>
</reference>
<comment type="caution">
    <text evidence="1">The sequence shown here is derived from an EMBL/GenBank/DDBJ whole genome shotgun (WGS) entry which is preliminary data.</text>
</comment>
<gene>
    <name evidence="1" type="ORF">I545_5155</name>
</gene>
<evidence type="ECO:0000313" key="1">
    <source>
        <dbReference type="EMBL" id="EUA12592.1"/>
    </source>
</evidence>
<proteinExistence type="predicted"/>
<sequence length="39" mass="4117">MLRGLDQARGEWLRLVTCPTLGELDGHVGVTGLAPLAIS</sequence>
<dbReference type="AlphaFoldDB" id="X7YZG3"/>
<accession>X7YZG3</accession>
<name>X7YZG3_MYCKA</name>
<dbReference type="EMBL" id="JAOA01000009">
    <property type="protein sequence ID" value="EUA12592.1"/>
    <property type="molecule type" value="Genomic_DNA"/>
</dbReference>